<dbReference type="Gene3D" id="2.20.28.10">
    <property type="match status" value="1"/>
</dbReference>
<dbReference type="Gene3D" id="3.30.1640.10">
    <property type="entry name" value="mini-chromosome maintenance (MCM) complex, chain A, domain 1"/>
    <property type="match status" value="1"/>
</dbReference>
<dbReference type="InterPro" id="IPR008048">
    <property type="entry name" value="MCM5"/>
</dbReference>
<dbReference type="Gene3D" id="3.40.50.300">
    <property type="entry name" value="P-loop containing nucleotide triphosphate hydrolases"/>
    <property type="match status" value="1"/>
</dbReference>
<dbReference type="GO" id="GO:0016787">
    <property type="term" value="F:hydrolase activity"/>
    <property type="evidence" value="ECO:0007669"/>
    <property type="project" value="UniProtKB-KW"/>
</dbReference>
<dbReference type="Proteomes" id="UP001165063">
    <property type="component" value="Unassembled WGS sequence"/>
</dbReference>
<dbReference type="EMBL" id="BSXU01000020">
    <property type="protein sequence ID" value="GMG18886.1"/>
    <property type="molecule type" value="Genomic_DNA"/>
</dbReference>
<dbReference type="AlphaFoldDB" id="A0A9W7DBW5"/>
<evidence type="ECO:0000256" key="10">
    <source>
        <dbReference type="ARBA" id="ARBA00023306"/>
    </source>
</evidence>
<dbReference type="InterPro" id="IPR054125">
    <property type="entry name" value="MCM5_C"/>
</dbReference>
<dbReference type="InterPro" id="IPR027417">
    <property type="entry name" value="P-loop_NTPase"/>
</dbReference>
<comment type="catalytic activity">
    <reaction evidence="12">
        <text>ATP + H2O = ADP + phosphate + H(+)</text>
        <dbReference type="Rhea" id="RHEA:13065"/>
        <dbReference type="ChEBI" id="CHEBI:15377"/>
        <dbReference type="ChEBI" id="CHEBI:15378"/>
        <dbReference type="ChEBI" id="CHEBI:30616"/>
        <dbReference type="ChEBI" id="CHEBI:43474"/>
        <dbReference type="ChEBI" id="CHEBI:456216"/>
        <dbReference type="EC" id="3.6.4.12"/>
    </reaction>
</comment>
<dbReference type="InterPro" id="IPR001208">
    <property type="entry name" value="MCM_dom"/>
</dbReference>
<dbReference type="InterPro" id="IPR033762">
    <property type="entry name" value="MCM_OB"/>
</dbReference>
<feature type="domain" description="MCM C-terminal AAA(+) ATPase" evidence="13">
    <location>
        <begin position="331"/>
        <end position="537"/>
    </location>
</feature>
<keyword evidence="3 12" id="KW-0235">DNA replication</keyword>
<dbReference type="SMART" id="SM00350">
    <property type="entry name" value="MCM"/>
    <property type="match status" value="1"/>
</dbReference>
<dbReference type="SUPFAM" id="SSF52540">
    <property type="entry name" value="P-loop containing nucleoside triphosphate hydrolases"/>
    <property type="match status" value="1"/>
</dbReference>
<dbReference type="PANTHER" id="PTHR11630:SF42">
    <property type="entry name" value="DNA REPLICATION LICENSING FACTOR MCM5"/>
    <property type="match status" value="1"/>
</dbReference>
<keyword evidence="10 12" id="KW-0131">Cell cycle</keyword>
<gene>
    <name evidence="14" type="ORF">Amon01_000005100</name>
</gene>
<dbReference type="InterPro" id="IPR012340">
    <property type="entry name" value="NA-bd_OB-fold"/>
</dbReference>
<dbReference type="Pfam" id="PF21933">
    <property type="entry name" value="MCM5_C"/>
    <property type="match status" value="1"/>
</dbReference>
<evidence type="ECO:0000256" key="11">
    <source>
        <dbReference type="RuleBase" id="RU004070"/>
    </source>
</evidence>
<dbReference type="GO" id="GO:0005656">
    <property type="term" value="C:nuclear pre-replicative complex"/>
    <property type="evidence" value="ECO:0007669"/>
    <property type="project" value="UniProtKB-ARBA"/>
</dbReference>
<comment type="similarity">
    <text evidence="2 11">Belongs to the MCM family.</text>
</comment>
<dbReference type="GO" id="GO:0071162">
    <property type="term" value="C:CMG complex"/>
    <property type="evidence" value="ECO:0007669"/>
    <property type="project" value="UniProtKB-ARBA"/>
</dbReference>
<keyword evidence="4 11" id="KW-0547">Nucleotide-binding</keyword>
<dbReference type="PANTHER" id="PTHR11630">
    <property type="entry name" value="DNA REPLICATION LICENSING FACTOR MCM FAMILY MEMBER"/>
    <property type="match status" value="1"/>
</dbReference>
<dbReference type="PRINTS" id="PR01661">
    <property type="entry name" value="MCMPROTEIN5"/>
</dbReference>
<dbReference type="GO" id="GO:0017116">
    <property type="term" value="F:single-stranded DNA helicase activity"/>
    <property type="evidence" value="ECO:0007669"/>
    <property type="project" value="TreeGrafter"/>
</dbReference>
<dbReference type="PROSITE" id="PS50051">
    <property type="entry name" value="MCM_2"/>
    <property type="match status" value="1"/>
</dbReference>
<dbReference type="GO" id="GO:0006279">
    <property type="term" value="P:premeiotic DNA replication"/>
    <property type="evidence" value="ECO:0007669"/>
    <property type="project" value="UniProtKB-ARBA"/>
</dbReference>
<dbReference type="PROSITE" id="PS00847">
    <property type="entry name" value="MCM_1"/>
    <property type="match status" value="1"/>
</dbReference>
<dbReference type="Pfam" id="PF00493">
    <property type="entry name" value="MCM"/>
    <property type="match status" value="1"/>
</dbReference>
<organism evidence="14 15">
    <name type="scientific">Ambrosiozyma monospora</name>
    <name type="common">Yeast</name>
    <name type="synonym">Endomycopsis monosporus</name>
    <dbReference type="NCBI Taxonomy" id="43982"/>
    <lineage>
        <taxon>Eukaryota</taxon>
        <taxon>Fungi</taxon>
        <taxon>Dikarya</taxon>
        <taxon>Ascomycota</taxon>
        <taxon>Saccharomycotina</taxon>
        <taxon>Pichiomycetes</taxon>
        <taxon>Pichiales</taxon>
        <taxon>Pichiaceae</taxon>
        <taxon>Ambrosiozyma</taxon>
    </lineage>
</organism>
<dbReference type="InterPro" id="IPR027925">
    <property type="entry name" value="MCM_N"/>
</dbReference>
<evidence type="ECO:0000256" key="12">
    <source>
        <dbReference type="RuleBase" id="RU368063"/>
    </source>
</evidence>
<evidence type="ECO:0000313" key="15">
    <source>
        <dbReference type="Proteomes" id="UP001165063"/>
    </source>
</evidence>
<dbReference type="GO" id="GO:0000727">
    <property type="term" value="P:double-strand break repair via break-induced replication"/>
    <property type="evidence" value="ECO:0007669"/>
    <property type="project" value="UniProtKB-ARBA"/>
</dbReference>
<evidence type="ECO:0000256" key="1">
    <source>
        <dbReference type="ARBA" id="ARBA00004123"/>
    </source>
</evidence>
<dbReference type="InterPro" id="IPR018525">
    <property type="entry name" value="MCM_CS"/>
</dbReference>
<dbReference type="GO" id="GO:0003688">
    <property type="term" value="F:DNA replication origin binding"/>
    <property type="evidence" value="ECO:0007669"/>
    <property type="project" value="UniProtKB-UniRule"/>
</dbReference>
<dbReference type="SUPFAM" id="SSF50249">
    <property type="entry name" value="Nucleic acid-binding proteins"/>
    <property type="match status" value="1"/>
</dbReference>
<dbReference type="FunFam" id="3.40.50.300:FF:000241">
    <property type="entry name" value="DNA helicase"/>
    <property type="match status" value="1"/>
</dbReference>
<evidence type="ECO:0000259" key="13">
    <source>
        <dbReference type="PROSITE" id="PS50051"/>
    </source>
</evidence>
<dbReference type="OrthoDB" id="10036721at2759"/>
<comment type="subcellular location">
    <subcellularLocation>
        <location evidence="1 12">Nucleus</location>
    </subcellularLocation>
</comment>
<reference evidence="14" key="1">
    <citation type="submission" date="2023-04" db="EMBL/GenBank/DDBJ databases">
        <title>Ambrosiozyma monospora NBRC 1965.</title>
        <authorList>
            <person name="Ichikawa N."/>
            <person name="Sato H."/>
            <person name="Tonouchi N."/>
        </authorList>
    </citation>
    <scope>NUCLEOTIDE SEQUENCE</scope>
    <source>
        <strain evidence="14">NBRC 1965</strain>
    </source>
</reference>
<dbReference type="Pfam" id="PF17855">
    <property type="entry name" value="MCM_lid"/>
    <property type="match status" value="1"/>
</dbReference>
<evidence type="ECO:0000256" key="8">
    <source>
        <dbReference type="ARBA" id="ARBA00023125"/>
    </source>
</evidence>
<evidence type="ECO:0000256" key="9">
    <source>
        <dbReference type="ARBA" id="ARBA00023242"/>
    </source>
</evidence>
<dbReference type="GO" id="GO:0043596">
    <property type="term" value="C:nuclear replication fork"/>
    <property type="evidence" value="ECO:0007669"/>
    <property type="project" value="UniProtKB-ARBA"/>
</dbReference>
<evidence type="ECO:0000256" key="6">
    <source>
        <dbReference type="ARBA" id="ARBA00022806"/>
    </source>
</evidence>
<sequence length="730" mass="81872">MSFERADTFATSVLPGETSDDNQFTEVVKAFKKFILEFRLNNQFIYRDQLRENVLTKQYELVVQNEHLIAYHDELNKKLTDDPTEMVPLFETAITEIARRIITITGAEPDSQFTSASSIPTCQLILLSNDQKISLRELDSEHISKIVKVSGIVISTSTLNSKATQVTLMCRSCRHTLNMKVASSLGAPQFPKHCMAPPQPDGSRSECPVDPYLIVHDKSSFIDQQMLKLQETPDMVPIGEMPRHILLSVDRYLCNKVIPGTRCDIIGIYSIYEAKMKNNRGAASNVALRNPYMKVLGIQTDRDSNGSNGLAGIFSEEEEEEFIALSRSDNLYERFSSSIAPSIFGNQDIKKAITCLLLGGSKKLLPDGMRLRGDINVLMLGDPGTAKSQLLKFVEKVSPISIYTSGKGSSAAGLTASVQRDPNTREFYLEGGAMVLADGGVVCIDEFDKMRDEDRVAIHEAMEQQTISIAKAGITTVLNSRTSVLAAANPIFGRYDDMKSPGENIDFQTTILSRFDMIFLVKDEHDPQRDMRIARHVMNVHTGTHTDEQVEGEIPIDKMKRYIQYCKAKCAPRLSQEASEMLSSHFVSIRKEVKQKESHSSERSSIPITVRQLEAIIRITESLAKLELSPIATERHVEEAMRLFNASTMDAVNEGNADNAKMSDEITKIEAEVKRRLPIGWSTSYNTLRRQFVEKGNYSLAALEKALMILERRESIQFRHQRSNVFRCGV</sequence>
<dbReference type="EC" id="3.6.4.12" evidence="12"/>
<dbReference type="GO" id="GO:0006267">
    <property type="term" value="P:pre-replicative complex assembly involved in nuclear cell cycle DNA replication"/>
    <property type="evidence" value="ECO:0007669"/>
    <property type="project" value="UniProtKB-ARBA"/>
</dbReference>
<keyword evidence="15" id="KW-1185">Reference proteome</keyword>
<keyword evidence="9 12" id="KW-0539">Nucleus</keyword>
<name>A0A9W7DBW5_AMBMO</name>
<dbReference type="InterPro" id="IPR031327">
    <property type="entry name" value="MCM"/>
</dbReference>
<dbReference type="GO" id="GO:0003697">
    <property type="term" value="F:single-stranded DNA binding"/>
    <property type="evidence" value="ECO:0007669"/>
    <property type="project" value="TreeGrafter"/>
</dbReference>
<proteinExistence type="inferred from homology"/>
<dbReference type="Pfam" id="PF14551">
    <property type="entry name" value="MCM_N"/>
    <property type="match status" value="1"/>
</dbReference>
<evidence type="ECO:0000256" key="3">
    <source>
        <dbReference type="ARBA" id="ARBA00022705"/>
    </source>
</evidence>
<dbReference type="GO" id="GO:0005524">
    <property type="term" value="F:ATP binding"/>
    <property type="evidence" value="ECO:0007669"/>
    <property type="project" value="UniProtKB-UniRule"/>
</dbReference>
<evidence type="ECO:0000256" key="7">
    <source>
        <dbReference type="ARBA" id="ARBA00022840"/>
    </source>
</evidence>
<dbReference type="Pfam" id="PF17207">
    <property type="entry name" value="MCM_OB"/>
    <property type="match status" value="1"/>
</dbReference>
<keyword evidence="8 11" id="KW-0238">DNA-binding</keyword>
<protein>
    <recommendedName>
        <fullName evidence="12">DNA replication licensing factor MCM5</fullName>
        <ecNumber evidence="12">3.6.4.12</ecNumber>
    </recommendedName>
</protein>
<comment type="caution">
    <text evidence="14">The sequence shown here is derived from an EMBL/GenBank/DDBJ whole genome shotgun (WGS) entry which is preliminary data.</text>
</comment>
<dbReference type="GO" id="GO:0006270">
    <property type="term" value="P:DNA replication initiation"/>
    <property type="evidence" value="ECO:0007669"/>
    <property type="project" value="UniProtKB-UniRule"/>
</dbReference>
<keyword evidence="7 11" id="KW-0067">ATP-binding</keyword>
<keyword evidence="6 12" id="KW-0347">Helicase</keyword>
<evidence type="ECO:0000313" key="14">
    <source>
        <dbReference type="EMBL" id="GMG18886.1"/>
    </source>
</evidence>
<dbReference type="GO" id="GO:0043138">
    <property type="term" value="F:3'-5' DNA helicase activity"/>
    <property type="evidence" value="ECO:0007669"/>
    <property type="project" value="TreeGrafter"/>
</dbReference>
<keyword evidence="5 12" id="KW-0378">Hydrolase</keyword>
<dbReference type="PRINTS" id="PR01657">
    <property type="entry name" value="MCMFAMILY"/>
</dbReference>
<evidence type="ECO:0000256" key="5">
    <source>
        <dbReference type="ARBA" id="ARBA00022801"/>
    </source>
</evidence>
<dbReference type="CDD" id="cd17756">
    <property type="entry name" value="MCM5"/>
    <property type="match status" value="1"/>
</dbReference>
<dbReference type="InterPro" id="IPR041562">
    <property type="entry name" value="MCM_lid"/>
</dbReference>
<accession>A0A9W7DBW5</accession>
<dbReference type="Gene3D" id="2.40.50.140">
    <property type="entry name" value="Nucleic acid-binding proteins"/>
    <property type="match status" value="1"/>
</dbReference>
<comment type="function">
    <text evidence="12">Acts as component of the MCM2-7 complex (MCM complex) which is the replicative helicase essential for 'once per cell cycle' DNA replication initiation and elongation in eukaryotic cells. The active ATPase sites in the MCM2-7 ring are formed through the interaction surfaces of two neighboring subunits such that a critical structure of a conserved arginine finger motif is provided in trans relative to the ATP-binding site of the Walker A box of the adjacent subunit. The six ATPase active sites, however, are likely to contribute differentially to the complex helicase activity.</text>
</comment>
<dbReference type="GO" id="GO:0042555">
    <property type="term" value="C:MCM complex"/>
    <property type="evidence" value="ECO:0007669"/>
    <property type="project" value="UniProtKB-UniRule"/>
</dbReference>
<comment type="subunit">
    <text evidence="12">Component of the MCM2-7 complex.</text>
</comment>
<evidence type="ECO:0000256" key="2">
    <source>
        <dbReference type="ARBA" id="ARBA00008010"/>
    </source>
</evidence>
<evidence type="ECO:0000256" key="4">
    <source>
        <dbReference type="ARBA" id="ARBA00022741"/>
    </source>
</evidence>